<comment type="caution">
    <text evidence="5">The sequence shown here is derived from an EMBL/GenBank/DDBJ whole genome shotgun (WGS) entry which is preliminary data.</text>
</comment>
<feature type="region of interest" description="Disordered" evidence="4">
    <location>
        <begin position="40"/>
        <end position="65"/>
    </location>
</feature>
<keyword evidence="1" id="KW-0677">Repeat</keyword>
<dbReference type="EMBL" id="BAEN01000059">
    <property type="protein sequence ID" value="GAC15558.1"/>
    <property type="molecule type" value="Genomic_DNA"/>
</dbReference>
<dbReference type="InterPro" id="IPR019734">
    <property type="entry name" value="TPR_rpt"/>
</dbReference>
<gene>
    <name evidence="5" type="ORF">GLIP_2937</name>
</gene>
<dbReference type="SMART" id="SM00028">
    <property type="entry name" value="TPR"/>
    <property type="match status" value="2"/>
</dbReference>
<dbReference type="SUPFAM" id="SSF48452">
    <property type="entry name" value="TPR-like"/>
    <property type="match status" value="1"/>
</dbReference>
<feature type="repeat" description="TPR" evidence="3">
    <location>
        <begin position="175"/>
        <end position="208"/>
    </location>
</feature>
<dbReference type="eggNOG" id="COG0457">
    <property type="taxonomic scope" value="Bacteria"/>
</dbReference>
<proteinExistence type="predicted"/>
<dbReference type="OrthoDB" id="255821at2"/>
<reference evidence="5 6" key="1">
    <citation type="journal article" date="2017" name="Antonie Van Leeuwenhoek">
        <title>Rhizobium rhizosphaerae sp. nov., a novel species isolated from rice rhizosphere.</title>
        <authorList>
            <person name="Zhao J.J."/>
            <person name="Zhang J."/>
            <person name="Zhang R.J."/>
            <person name="Zhang C.W."/>
            <person name="Yin H.Q."/>
            <person name="Zhang X.X."/>
        </authorList>
    </citation>
    <scope>NUCLEOTIDE SEQUENCE [LARGE SCALE GENOMIC DNA]</scope>
    <source>
        <strain evidence="5 6">E3</strain>
    </source>
</reference>
<evidence type="ECO:0000256" key="2">
    <source>
        <dbReference type="ARBA" id="ARBA00022803"/>
    </source>
</evidence>
<name>K6YFZ7_9ALTE</name>
<dbReference type="Proteomes" id="UP000006334">
    <property type="component" value="Unassembled WGS sequence"/>
</dbReference>
<dbReference type="InterPro" id="IPR050498">
    <property type="entry name" value="Ycf3"/>
</dbReference>
<keyword evidence="6" id="KW-1185">Reference proteome</keyword>
<protein>
    <submittedName>
        <fullName evidence="5">Uncharacterized protein</fullName>
    </submittedName>
</protein>
<organism evidence="5 6">
    <name type="scientific">Aliiglaciecola lipolytica E3</name>
    <dbReference type="NCBI Taxonomy" id="1127673"/>
    <lineage>
        <taxon>Bacteria</taxon>
        <taxon>Pseudomonadati</taxon>
        <taxon>Pseudomonadota</taxon>
        <taxon>Gammaproteobacteria</taxon>
        <taxon>Alteromonadales</taxon>
        <taxon>Alteromonadaceae</taxon>
        <taxon>Aliiglaciecola</taxon>
    </lineage>
</organism>
<dbReference type="PANTHER" id="PTHR44858:SF1">
    <property type="entry name" value="UDP-N-ACETYLGLUCOSAMINE--PEPTIDE N-ACETYLGLUCOSAMINYLTRANSFERASE SPINDLY-RELATED"/>
    <property type="match status" value="1"/>
</dbReference>
<dbReference type="Pfam" id="PF13431">
    <property type="entry name" value="TPR_17"/>
    <property type="match status" value="1"/>
</dbReference>
<dbReference type="STRING" id="1127673.GLIP_2937"/>
<evidence type="ECO:0000313" key="6">
    <source>
        <dbReference type="Proteomes" id="UP000006334"/>
    </source>
</evidence>
<evidence type="ECO:0000256" key="4">
    <source>
        <dbReference type="SAM" id="MobiDB-lite"/>
    </source>
</evidence>
<sequence>MRFSKSPLQANVPSWLIMLLMVTVLPGCASFDQIFTAQPDPQPVEKSLSSGDTNQTDGEPIEAQPLDPMQVKVQALRAQPNLYLSGSTPVKASVKYQFDQALAAKQENNLALAKQLFQALISEQPKLSGPWVQLGDLSMQQFNQAENSDWDAKQVFLEAAKSDYEKALRLNQNNYFAHNRLAKVYREMGQFEQAEQHYNYAISSYPAYDNAYLNLGILYDLYMGKKQLALDNYELYQALQDEPIRQVKGWIADLGRQIAKAKKEG</sequence>
<dbReference type="PROSITE" id="PS50005">
    <property type="entry name" value="TPR"/>
    <property type="match status" value="1"/>
</dbReference>
<keyword evidence="2 3" id="KW-0802">TPR repeat</keyword>
<evidence type="ECO:0000313" key="5">
    <source>
        <dbReference type="EMBL" id="GAC15558.1"/>
    </source>
</evidence>
<dbReference type="RefSeq" id="WP_008845363.1">
    <property type="nucleotide sequence ID" value="NZ_BAEN01000059.1"/>
</dbReference>
<dbReference type="InterPro" id="IPR011990">
    <property type="entry name" value="TPR-like_helical_dom_sf"/>
</dbReference>
<evidence type="ECO:0000256" key="1">
    <source>
        <dbReference type="ARBA" id="ARBA00022737"/>
    </source>
</evidence>
<dbReference type="PANTHER" id="PTHR44858">
    <property type="entry name" value="TETRATRICOPEPTIDE REPEAT PROTEIN 6"/>
    <property type="match status" value="1"/>
</dbReference>
<accession>K6YFZ7</accession>
<dbReference type="AlphaFoldDB" id="K6YFZ7"/>
<evidence type="ECO:0000256" key="3">
    <source>
        <dbReference type="PROSITE-ProRule" id="PRU00339"/>
    </source>
</evidence>
<dbReference type="Gene3D" id="1.25.40.10">
    <property type="entry name" value="Tetratricopeptide repeat domain"/>
    <property type="match status" value="1"/>
</dbReference>
<feature type="compositionally biased region" description="Polar residues" evidence="4">
    <location>
        <begin position="47"/>
        <end position="57"/>
    </location>
</feature>